<evidence type="ECO:0008006" key="3">
    <source>
        <dbReference type="Google" id="ProtNLM"/>
    </source>
</evidence>
<proteinExistence type="predicted"/>
<dbReference type="Gene3D" id="2.40.320.10">
    <property type="entry name" value="Hypothetical Protein Pfu-838710-001"/>
    <property type="match status" value="1"/>
</dbReference>
<reference evidence="1 2" key="1">
    <citation type="submission" date="2024-06" db="EMBL/GenBank/DDBJ databases">
        <title>Genomic Encyclopedia of Type Strains, Phase IV (KMG-IV): sequencing the most valuable type-strain genomes for metagenomic binning, comparative biology and taxonomic classification.</title>
        <authorList>
            <person name="Goeker M."/>
        </authorList>
    </citation>
    <scope>NUCLEOTIDE SEQUENCE [LARGE SCALE GENOMIC DNA]</scope>
    <source>
        <strain evidence="1 2">DSM 28102</strain>
    </source>
</reference>
<dbReference type="InterPro" id="IPR033469">
    <property type="entry name" value="CYTH-like_dom_sf"/>
</dbReference>
<comment type="caution">
    <text evidence="1">The sequence shown here is derived from an EMBL/GenBank/DDBJ whole genome shotgun (WGS) entry which is preliminary data.</text>
</comment>
<keyword evidence="2" id="KW-1185">Reference proteome</keyword>
<sequence length="247" mass="28211">MIEAQRILELEAKYVLPSPGVNDDIIETTIEQLVSKGMTVIDGTMTEQINVYYDFDRYELLGSGISFLINVNEREVLGRIKYRLDEQPALSKYREIELRADNINEISSPALWLSPDLFSARKRIQENWGTTTDPFSLQLKGDLREKVFTRAERKYCFLLPDNSIATADENRISIVFDHVEFEHLATGQKGIFFEIEVEVHAMSTDYDLALQITDQTLRDCGFIGSPKSKYHRSCEMLGIEALPEASS</sequence>
<dbReference type="Proteomes" id="UP001549164">
    <property type="component" value="Unassembled WGS sequence"/>
</dbReference>
<gene>
    <name evidence="1" type="ORF">ABID12_002664</name>
</gene>
<dbReference type="RefSeq" id="WP_354434600.1">
    <property type="nucleotide sequence ID" value="NZ_JBEPLY010000009.1"/>
</dbReference>
<protein>
    <recommendedName>
        <fullName evidence="3">CYTH domain-containing protein</fullName>
    </recommendedName>
</protein>
<evidence type="ECO:0000313" key="2">
    <source>
        <dbReference type="Proteomes" id="UP001549164"/>
    </source>
</evidence>
<name>A0ABV2ICS7_9HYPH</name>
<organism evidence="1 2">
    <name type="scientific">Martelella mangrovi</name>
    <dbReference type="NCBI Taxonomy" id="1397477"/>
    <lineage>
        <taxon>Bacteria</taxon>
        <taxon>Pseudomonadati</taxon>
        <taxon>Pseudomonadota</taxon>
        <taxon>Alphaproteobacteria</taxon>
        <taxon>Hyphomicrobiales</taxon>
        <taxon>Aurantimonadaceae</taxon>
        <taxon>Martelella</taxon>
    </lineage>
</organism>
<evidence type="ECO:0000313" key="1">
    <source>
        <dbReference type="EMBL" id="MET3600713.1"/>
    </source>
</evidence>
<accession>A0ABV2ICS7</accession>
<dbReference type="SUPFAM" id="SSF55154">
    <property type="entry name" value="CYTH-like phosphatases"/>
    <property type="match status" value="1"/>
</dbReference>
<dbReference type="EMBL" id="JBEPLY010000009">
    <property type="protein sequence ID" value="MET3600713.1"/>
    <property type="molecule type" value="Genomic_DNA"/>
</dbReference>